<protein>
    <submittedName>
        <fullName evidence="1">Uncharacterized protein</fullName>
    </submittedName>
</protein>
<evidence type="ECO:0000313" key="2">
    <source>
        <dbReference type="Proteomes" id="UP001239213"/>
    </source>
</evidence>
<proteinExistence type="predicted"/>
<gene>
    <name evidence="1" type="ORF">CCUS01_10774</name>
</gene>
<name>A0AAI9U6P4_9PEZI</name>
<dbReference type="AlphaFoldDB" id="A0AAI9U6P4"/>
<comment type="caution">
    <text evidence="1">The sequence shown here is derived from an EMBL/GenBank/DDBJ whole genome shotgun (WGS) entry which is preliminary data.</text>
</comment>
<accession>A0AAI9U6P4</accession>
<keyword evidence="2" id="KW-1185">Reference proteome</keyword>
<reference evidence="1" key="1">
    <citation type="submission" date="2016-11" db="EMBL/GenBank/DDBJ databases">
        <title>The genome sequence of Colletotrichum cuscutae.</title>
        <authorList>
            <person name="Baroncelli R."/>
        </authorList>
    </citation>
    <scope>NUCLEOTIDE SEQUENCE</scope>
    <source>
        <strain evidence="1">IMI 304802</strain>
    </source>
</reference>
<dbReference type="Proteomes" id="UP001239213">
    <property type="component" value="Unassembled WGS sequence"/>
</dbReference>
<organism evidence="1 2">
    <name type="scientific">Colletotrichum cuscutae</name>
    <dbReference type="NCBI Taxonomy" id="1209917"/>
    <lineage>
        <taxon>Eukaryota</taxon>
        <taxon>Fungi</taxon>
        <taxon>Dikarya</taxon>
        <taxon>Ascomycota</taxon>
        <taxon>Pezizomycotina</taxon>
        <taxon>Sordariomycetes</taxon>
        <taxon>Hypocreomycetidae</taxon>
        <taxon>Glomerellales</taxon>
        <taxon>Glomerellaceae</taxon>
        <taxon>Colletotrichum</taxon>
        <taxon>Colletotrichum acutatum species complex</taxon>
    </lineage>
</organism>
<sequence>MEKHNTRGNVCGKVLFALLQGFISVWVRLRGKP</sequence>
<dbReference type="EMBL" id="MPDP01000295">
    <property type="protein sequence ID" value="KAK1452733.1"/>
    <property type="molecule type" value="Genomic_DNA"/>
</dbReference>
<evidence type="ECO:0000313" key="1">
    <source>
        <dbReference type="EMBL" id="KAK1452733.1"/>
    </source>
</evidence>